<evidence type="ECO:0000256" key="5">
    <source>
        <dbReference type="ARBA" id="ARBA00035423"/>
    </source>
</evidence>
<dbReference type="OrthoDB" id="361383at2759"/>
<dbReference type="InterPro" id="IPR036227">
    <property type="entry name" value="Ribosomal_uL15/eL18_sf"/>
</dbReference>
<accession>A0A084WIG0</accession>
<dbReference type="PANTHER" id="PTHR12934">
    <property type="entry name" value="50S RIBOSOMAL PROTEIN L15"/>
    <property type="match status" value="1"/>
</dbReference>
<feature type="domain" description="Large ribosomal subunit protein uL15/eL18" evidence="7">
    <location>
        <begin position="93"/>
        <end position="172"/>
    </location>
</feature>
<evidence type="ECO:0000259" key="7">
    <source>
        <dbReference type="Pfam" id="PF00828"/>
    </source>
</evidence>
<dbReference type="EMBL" id="KE525347">
    <property type="protein sequence ID" value="KFB50004.1"/>
    <property type="molecule type" value="Genomic_DNA"/>
</dbReference>
<dbReference type="STRING" id="74873.A0A084WIG0"/>
<gene>
    <name evidence="8" type="ORF">ZHAS_00018045</name>
</gene>
<dbReference type="InterPro" id="IPR021131">
    <property type="entry name" value="Ribosomal_uL15/eL18"/>
</dbReference>
<evidence type="ECO:0000313" key="9">
    <source>
        <dbReference type="EnsemblMetazoa" id="ASIC018045-PA"/>
    </source>
</evidence>
<dbReference type="GO" id="GO:0003735">
    <property type="term" value="F:structural constituent of ribosome"/>
    <property type="evidence" value="ECO:0007669"/>
    <property type="project" value="InterPro"/>
</dbReference>
<keyword evidence="10" id="KW-1185">Reference proteome</keyword>
<evidence type="ECO:0000256" key="3">
    <source>
        <dbReference type="ARBA" id="ARBA00023274"/>
    </source>
</evidence>
<dbReference type="Pfam" id="PF00828">
    <property type="entry name" value="Ribosomal_L27A"/>
    <property type="match status" value="1"/>
</dbReference>
<dbReference type="Proteomes" id="UP000030765">
    <property type="component" value="Unassembled WGS sequence"/>
</dbReference>
<name>A0A084WIG0_ANOSI</name>
<feature type="region of interest" description="Disordered" evidence="6">
    <location>
        <begin position="21"/>
        <end position="62"/>
    </location>
</feature>
<proteinExistence type="inferred from homology"/>
<dbReference type="VEuPathDB" id="VectorBase:ASIS021606"/>
<sequence length="285" mass="32573">MSIKHTTEKALQLLRTLPRVTIGNIRDNPQSKQNKKRGRGQHGGDKHGAGNKGSGQRQNFTRLGYETGNTPFYLRFGYEPYYKGHHLKREYPPISLNQLQKLIDTDRLDTRSPIDLTTICNTGLFDIRPDLLHHGVQLTDEGADDFRAKINIEVQHAPETVIAAVERNGGVIRTAYYDPHSLYAVVNPKKWFEKGVPIPRRMLPPQDAVEYYTNARNRGYLADPEQISQERLVLAQKYGYTLPKIEDDPDYEMLVQTKDPRQIFLGLNPGWVVSLKDRAIIKAKQ</sequence>
<keyword evidence="2" id="KW-0689">Ribosomal protein</keyword>
<comment type="similarity">
    <text evidence="1">Belongs to the universal ribosomal protein uL15 family.</text>
</comment>
<dbReference type="OMA" id="EPGWLVN"/>
<dbReference type="AlphaFoldDB" id="A0A084WIG0"/>
<dbReference type="VEuPathDB" id="VectorBase:ASIC018045"/>
<keyword evidence="3" id="KW-0687">Ribonucleoprotein</keyword>
<reference evidence="9" key="2">
    <citation type="submission" date="2020-05" db="UniProtKB">
        <authorList>
            <consortium name="EnsemblMetazoa"/>
        </authorList>
    </citation>
    <scope>IDENTIFICATION</scope>
</reference>
<dbReference type="SUPFAM" id="SSF52080">
    <property type="entry name" value="Ribosomal proteins L15p and L18e"/>
    <property type="match status" value="1"/>
</dbReference>
<evidence type="ECO:0000256" key="4">
    <source>
        <dbReference type="ARBA" id="ARBA00035299"/>
    </source>
</evidence>
<protein>
    <recommendedName>
        <fullName evidence="4">Large ribosomal subunit protein uL15m</fullName>
    </recommendedName>
    <alternativeName>
        <fullName evidence="5">39S ribosomal protein L15, mitochondrial</fullName>
    </alternativeName>
</protein>
<dbReference type="EMBL" id="ATLV01023931">
    <property type="status" value="NOT_ANNOTATED_CDS"/>
    <property type="molecule type" value="Genomic_DNA"/>
</dbReference>
<dbReference type="HAMAP" id="MF_01341">
    <property type="entry name" value="Ribosomal_uL15"/>
    <property type="match status" value="1"/>
</dbReference>
<evidence type="ECO:0000256" key="2">
    <source>
        <dbReference type="ARBA" id="ARBA00022980"/>
    </source>
</evidence>
<dbReference type="GO" id="GO:0006412">
    <property type="term" value="P:translation"/>
    <property type="evidence" value="ECO:0007669"/>
    <property type="project" value="InterPro"/>
</dbReference>
<dbReference type="InterPro" id="IPR030878">
    <property type="entry name" value="Ribosomal_uL15"/>
</dbReference>
<organism evidence="9 10">
    <name type="scientific">Anopheles sinensis</name>
    <name type="common">Mosquito</name>
    <dbReference type="NCBI Taxonomy" id="74873"/>
    <lineage>
        <taxon>Eukaryota</taxon>
        <taxon>Metazoa</taxon>
        <taxon>Ecdysozoa</taxon>
        <taxon>Arthropoda</taxon>
        <taxon>Hexapoda</taxon>
        <taxon>Insecta</taxon>
        <taxon>Pterygota</taxon>
        <taxon>Neoptera</taxon>
        <taxon>Endopterygota</taxon>
        <taxon>Diptera</taxon>
        <taxon>Nematocera</taxon>
        <taxon>Culicoidea</taxon>
        <taxon>Culicidae</taxon>
        <taxon>Anophelinae</taxon>
        <taxon>Anopheles</taxon>
    </lineage>
</organism>
<evidence type="ECO:0000256" key="6">
    <source>
        <dbReference type="SAM" id="MobiDB-lite"/>
    </source>
</evidence>
<reference evidence="8 10" key="1">
    <citation type="journal article" date="2014" name="BMC Genomics">
        <title>Genome sequence of Anopheles sinensis provides insight into genetics basis of mosquito competence for malaria parasites.</title>
        <authorList>
            <person name="Zhou D."/>
            <person name="Zhang D."/>
            <person name="Ding G."/>
            <person name="Shi L."/>
            <person name="Hou Q."/>
            <person name="Ye Y."/>
            <person name="Xu Y."/>
            <person name="Zhou H."/>
            <person name="Xiong C."/>
            <person name="Li S."/>
            <person name="Yu J."/>
            <person name="Hong S."/>
            <person name="Yu X."/>
            <person name="Zou P."/>
            <person name="Chen C."/>
            <person name="Chang X."/>
            <person name="Wang W."/>
            <person name="Lv Y."/>
            <person name="Sun Y."/>
            <person name="Ma L."/>
            <person name="Shen B."/>
            <person name="Zhu C."/>
        </authorList>
    </citation>
    <scope>NUCLEOTIDE SEQUENCE [LARGE SCALE GENOMIC DNA]</scope>
</reference>
<evidence type="ECO:0000313" key="8">
    <source>
        <dbReference type="EMBL" id="KFB50004.1"/>
    </source>
</evidence>
<dbReference type="InterPro" id="IPR005749">
    <property type="entry name" value="Ribosomal_uL15_bac-type"/>
</dbReference>
<evidence type="ECO:0000313" key="10">
    <source>
        <dbReference type="Proteomes" id="UP000030765"/>
    </source>
</evidence>
<dbReference type="PANTHER" id="PTHR12934:SF11">
    <property type="entry name" value="LARGE RIBOSOMAL SUBUNIT PROTEIN UL15M"/>
    <property type="match status" value="1"/>
</dbReference>
<evidence type="ECO:0000256" key="1">
    <source>
        <dbReference type="ARBA" id="ARBA00007320"/>
    </source>
</evidence>
<dbReference type="GO" id="GO:0005762">
    <property type="term" value="C:mitochondrial large ribosomal subunit"/>
    <property type="evidence" value="ECO:0007669"/>
    <property type="project" value="TreeGrafter"/>
</dbReference>
<dbReference type="EnsemblMetazoa" id="ASIC018045-RA">
    <property type="protein sequence ID" value="ASIC018045-PA"/>
    <property type="gene ID" value="ASIC018045"/>
</dbReference>